<dbReference type="GO" id="GO:0003677">
    <property type="term" value="F:DNA binding"/>
    <property type="evidence" value="ECO:0007669"/>
    <property type="project" value="InterPro"/>
</dbReference>
<name>A0A811FYI1_CORDP</name>
<gene>
    <name evidence="2" type="ORF">CIP107547_00331</name>
</gene>
<dbReference type="GO" id="GO:0006313">
    <property type="term" value="P:DNA transposition"/>
    <property type="evidence" value="ECO:0007669"/>
    <property type="project" value="InterPro"/>
</dbReference>
<evidence type="ECO:0000313" key="3">
    <source>
        <dbReference type="Proteomes" id="UP000480222"/>
    </source>
</evidence>
<dbReference type="EMBL" id="CADDAV010000002">
    <property type="protein sequence ID" value="CAB0582874.1"/>
    <property type="molecule type" value="Genomic_DNA"/>
</dbReference>
<dbReference type="Proteomes" id="UP000480222">
    <property type="component" value="Unassembled WGS sequence"/>
</dbReference>
<proteinExistence type="predicted"/>
<reference evidence="2 3" key="1">
    <citation type="submission" date="2020-02" db="EMBL/GenBank/DDBJ databases">
        <authorList>
            <person name="Brisse S."/>
        </authorList>
    </citation>
    <scope>NUCLEOTIDE SEQUENCE [LARGE SCALE GENOMIC DNA]</scope>
    <source>
        <strain evidence="2">CIP107547</strain>
    </source>
</reference>
<evidence type="ECO:0000313" key="2">
    <source>
        <dbReference type="EMBL" id="CAB0582874.1"/>
    </source>
</evidence>
<dbReference type="InterPro" id="IPR002525">
    <property type="entry name" value="Transp_IS110-like_N"/>
</dbReference>
<evidence type="ECO:0000259" key="1">
    <source>
        <dbReference type="Pfam" id="PF01548"/>
    </source>
</evidence>
<feature type="domain" description="Transposase IS110-like N-terminal" evidence="1">
    <location>
        <begin position="11"/>
        <end position="86"/>
    </location>
</feature>
<dbReference type="GO" id="GO:0004803">
    <property type="term" value="F:transposase activity"/>
    <property type="evidence" value="ECO:0007669"/>
    <property type="project" value="InterPro"/>
</dbReference>
<sequence>MSQEHYIDISLGLDVGKTEHHACALDREGHKLFEKPLLQVESDLAKLFDALQQHGTVLVVIDQPNTIGALPIAVARDRGCQVGYLP</sequence>
<protein>
    <submittedName>
        <fullName evidence="2">IS110 family transposase</fullName>
    </submittedName>
</protein>
<dbReference type="Pfam" id="PF01548">
    <property type="entry name" value="DEDD_Tnp_IS110"/>
    <property type="match status" value="1"/>
</dbReference>
<organism evidence="2 3">
    <name type="scientific">Corynebacterium diphtheriae</name>
    <dbReference type="NCBI Taxonomy" id="1717"/>
    <lineage>
        <taxon>Bacteria</taxon>
        <taxon>Bacillati</taxon>
        <taxon>Actinomycetota</taxon>
        <taxon>Actinomycetes</taxon>
        <taxon>Mycobacteriales</taxon>
        <taxon>Corynebacteriaceae</taxon>
        <taxon>Corynebacterium</taxon>
    </lineage>
</organism>
<dbReference type="AlphaFoldDB" id="A0A811FYI1"/>
<comment type="caution">
    <text evidence="2">The sequence shown here is derived from an EMBL/GenBank/DDBJ whole genome shotgun (WGS) entry which is preliminary data.</text>
</comment>
<accession>A0A811FYI1</accession>